<accession>A0ABU0YMQ8</accession>
<dbReference type="SUPFAM" id="SSF53850">
    <property type="entry name" value="Periplasmic binding protein-like II"/>
    <property type="match status" value="1"/>
</dbReference>
<dbReference type="Gene3D" id="3.40.190.170">
    <property type="entry name" value="Bacterial extracellular solute-binding protein, family 7"/>
    <property type="match status" value="1"/>
</dbReference>
<feature type="signal peptide" evidence="2">
    <location>
        <begin position="1"/>
        <end position="21"/>
    </location>
</feature>
<protein>
    <submittedName>
        <fullName evidence="3">TRAP transporter substrate-binding protein</fullName>
    </submittedName>
</protein>
<evidence type="ECO:0000256" key="1">
    <source>
        <dbReference type="ARBA" id="ARBA00022729"/>
    </source>
</evidence>
<dbReference type="InterPro" id="IPR026289">
    <property type="entry name" value="SBP_TakP-like"/>
</dbReference>
<sequence length="367" mass="39359">MNRRGFLAGAGLTAGASVASALPKPAIAQDKTEWKMVTAWPKGMAGLGSGAERLADRIANLSGGRLTVKVLSAGELVPASQCLDAVSQGGADMAHDFAHYHLDKAPAAGLFSSVPFGLAPDEFAGWISFGGGQELWDELYGPFGVKPFLAGNTGVQMGGWLKKEIRSVKDLTGLRFAVSGYAAQVLERLGAKPTNLPVGEIFDNLQSGNIDGAEWIGPYNDLSLGLYKVTKLYYWPGFQEPGCGIECLVNKRKYDALADDLKQIVAAACAAENAISQAEYAGRNPTALATLVNEYKVQLKQYPKPVLTAFGKAAGETMQELYDKGDDTTRKIAGSYFKFRKQAMAWTRISYAAFADARDQKFDYPSG</sequence>
<dbReference type="Proteomes" id="UP001230156">
    <property type="component" value="Unassembled WGS sequence"/>
</dbReference>
<dbReference type="PROSITE" id="PS51318">
    <property type="entry name" value="TAT"/>
    <property type="match status" value="1"/>
</dbReference>
<organism evidence="3 4">
    <name type="scientific">Dongia sedimenti</name>
    <dbReference type="NCBI Taxonomy" id="3064282"/>
    <lineage>
        <taxon>Bacteria</taxon>
        <taxon>Pseudomonadati</taxon>
        <taxon>Pseudomonadota</taxon>
        <taxon>Alphaproteobacteria</taxon>
        <taxon>Rhodospirillales</taxon>
        <taxon>Dongiaceae</taxon>
        <taxon>Dongia</taxon>
    </lineage>
</organism>
<comment type="caution">
    <text evidence="3">The sequence shown here is derived from an EMBL/GenBank/DDBJ whole genome shotgun (WGS) entry which is preliminary data.</text>
</comment>
<reference evidence="4" key="1">
    <citation type="submission" date="2023-08" db="EMBL/GenBank/DDBJ databases">
        <title>Rhodospirillaceae gen. nov., a novel taxon isolated from the Yangtze River Yuezi River estuary sludge.</title>
        <authorList>
            <person name="Ruan L."/>
        </authorList>
    </citation>
    <scope>NUCLEOTIDE SEQUENCE [LARGE SCALE GENOMIC DNA]</scope>
    <source>
        <strain evidence="4">R-7</strain>
    </source>
</reference>
<gene>
    <name evidence="3" type="ORF">Q8A70_11475</name>
</gene>
<evidence type="ECO:0000313" key="3">
    <source>
        <dbReference type="EMBL" id="MDQ7248291.1"/>
    </source>
</evidence>
<dbReference type="PIRSF" id="PIRSF039026">
    <property type="entry name" value="SiaP"/>
    <property type="match status" value="1"/>
</dbReference>
<dbReference type="CDD" id="cd13604">
    <property type="entry name" value="PBP2_TRAP_ketoacid_lactate_like"/>
    <property type="match status" value="1"/>
</dbReference>
<keyword evidence="1 2" id="KW-0732">Signal</keyword>
<dbReference type="EMBL" id="JAUYVI010000003">
    <property type="protein sequence ID" value="MDQ7248291.1"/>
    <property type="molecule type" value="Genomic_DNA"/>
</dbReference>
<dbReference type="RefSeq" id="WP_379955744.1">
    <property type="nucleotide sequence ID" value="NZ_JAUYVI010000003.1"/>
</dbReference>
<feature type="chain" id="PRO_5045331879" evidence="2">
    <location>
        <begin position="22"/>
        <end position="367"/>
    </location>
</feature>
<dbReference type="InterPro" id="IPR018389">
    <property type="entry name" value="DctP_fam"/>
</dbReference>
<dbReference type="InterPro" id="IPR038404">
    <property type="entry name" value="TRAP_DctP_sf"/>
</dbReference>
<dbReference type="PANTHER" id="PTHR33376">
    <property type="match status" value="1"/>
</dbReference>
<dbReference type="PANTHER" id="PTHR33376:SF5">
    <property type="entry name" value="EXTRACYTOPLASMIC SOLUTE RECEPTOR PROTEIN"/>
    <property type="match status" value="1"/>
</dbReference>
<dbReference type="Pfam" id="PF03480">
    <property type="entry name" value="DctP"/>
    <property type="match status" value="1"/>
</dbReference>
<keyword evidence="4" id="KW-1185">Reference proteome</keyword>
<dbReference type="InterPro" id="IPR006311">
    <property type="entry name" value="TAT_signal"/>
</dbReference>
<proteinExistence type="predicted"/>
<evidence type="ECO:0000313" key="4">
    <source>
        <dbReference type="Proteomes" id="UP001230156"/>
    </source>
</evidence>
<evidence type="ECO:0000256" key="2">
    <source>
        <dbReference type="SAM" id="SignalP"/>
    </source>
</evidence>
<dbReference type="Gene3D" id="3.40.190.10">
    <property type="entry name" value="Periplasmic binding protein-like II"/>
    <property type="match status" value="1"/>
</dbReference>
<name>A0ABU0YMQ8_9PROT</name>